<dbReference type="STRING" id="104628.GCA_001653055_01584"/>
<reference evidence="1 6" key="2">
    <citation type="submission" date="2020-04" db="EMBL/GenBank/DDBJ databases">
        <title>Genomic analysis of gastric non-Helicobacter pylori Helicobacters isolated in Japan.</title>
        <authorList>
            <person name="Suzuki M."/>
            <person name="Rimbara E."/>
        </authorList>
    </citation>
    <scope>NUCLEOTIDE SEQUENCE [LARGE SCALE GENOMIC DNA]</scope>
    <source>
        <strain evidence="1 6">NHP19-0020</strain>
    </source>
</reference>
<evidence type="ECO:0000313" key="5">
    <source>
        <dbReference type="Proteomes" id="UP000317935"/>
    </source>
</evidence>
<keyword evidence="6" id="KW-1185">Reference proteome</keyword>
<evidence type="ECO:0000313" key="3">
    <source>
        <dbReference type="EMBL" id="BCD70388.1"/>
    </source>
</evidence>
<organism evidence="4 5">
    <name type="scientific">Helicobacter suis</name>
    <dbReference type="NCBI Taxonomy" id="104628"/>
    <lineage>
        <taxon>Bacteria</taxon>
        <taxon>Pseudomonadati</taxon>
        <taxon>Campylobacterota</taxon>
        <taxon>Epsilonproteobacteria</taxon>
        <taxon>Campylobacterales</taxon>
        <taxon>Helicobacteraceae</taxon>
        <taxon>Helicobacter</taxon>
    </lineage>
</organism>
<sequence>MLKNLENLKGILDSNRIKYYEYTSIKYTKLRLSSETYPNISR</sequence>
<evidence type="ECO:0000313" key="2">
    <source>
        <dbReference type="EMBL" id="BCD46712.1"/>
    </source>
</evidence>
<dbReference type="EMBL" id="AP019774">
    <property type="protein sequence ID" value="BCD70388.1"/>
    <property type="molecule type" value="Genomic_DNA"/>
</dbReference>
<proteinExistence type="predicted"/>
<dbReference type="EMBL" id="AP023036">
    <property type="protein sequence ID" value="BCD46712.1"/>
    <property type="molecule type" value="Genomic_DNA"/>
</dbReference>
<accession>A0A510HDM1</accession>
<evidence type="ECO:0000313" key="4">
    <source>
        <dbReference type="EMBL" id="BCD71043.1"/>
    </source>
</evidence>
<reference evidence="4 5" key="1">
    <citation type="submission" date="2019-06" db="EMBL/GenBank/DDBJ databases">
        <title>Complete genome sequence of Helicobacter suis SNTW101c.</title>
        <authorList>
            <person name="Rimbara E."/>
            <person name="Suzuki M."/>
            <person name="Matsui H."/>
            <person name="Nakamura M."/>
            <person name="Mori S."/>
            <person name="Shibayama K."/>
        </authorList>
    </citation>
    <scope>NUCLEOTIDE SEQUENCE [LARGE SCALE GENOMIC DNA]</scope>
    <source>
        <strain evidence="4 5">SNTW101c</strain>
    </source>
</reference>
<name>A0A510HDM1_9HELI</name>
<dbReference type="AlphaFoldDB" id="A0A510HDM1"/>
<dbReference type="Proteomes" id="UP000317935">
    <property type="component" value="Chromosome"/>
</dbReference>
<evidence type="ECO:0000313" key="6">
    <source>
        <dbReference type="Proteomes" id="UP000509742"/>
    </source>
</evidence>
<gene>
    <name evidence="1" type="ORF">NHP190020_07160</name>
    <name evidence="2" type="ORF">NHP190020_17510</name>
    <name evidence="3" type="ORF">SNTW_10330</name>
    <name evidence="4" type="ORF">SNTW_16880</name>
</gene>
<evidence type="ECO:0000313" key="1">
    <source>
        <dbReference type="EMBL" id="BCD45677.1"/>
    </source>
</evidence>
<dbReference type="EMBL" id="AP023036">
    <property type="protein sequence ID" value="BCD45677.1"/>
    <property type="molecule type" value="Genomic_DNA"/>
</dbReference>
<protein>
    <submittedName>
        <fullName evidence="4">Uncharacterized protein</fullName>
    </submittedName>
</protein>
<dbReference type="Proteomes" id="UP000509742">
    <property type="component" value="Chromosome"/>
</dbReference>
<dbReference type="EMBL" id="AP019774">
    <property type="protein sequence ID" value="BCD71043.1"/>
    <property type="molecule type" value="Genomic_DNA"/>
</dbReference>